<dbReference type="Proteomes" id="UP000287033">
    <property type="component" value="Unassembled WGS sequence"/>
</dbReference>
<feature type="non-terminal residue" evidence="10">
    <location>
        <position position="1"/>
    </location>
</feature>
<evidence type="ECO:0000259" key="9">
    <source>
        <dbReference type="PROSITE" id="PS50835"/>
    </source>
</evidence>
<gene>
    <name evidence="10" type="ORF">chiPu_0013492</name>
</gene>
<dbReference type="PANTHER" id="PTHR15443:SF6">
    <property type="entry name" value="IG-LIKE DOMAIN-CONTAINING PROTEIN"/>
    <property type="match status" value="1"/>
</dbReference>
<feature type="region of interest" description="Disordered" evidence="7">
    <location>
        <begin position="526"/>
        <end position="550"/>
    </location>
</feature>
<evidence type="ECO:0000313" key="10">
    <source>
        <dbReference type="EMBL" id="GCC35014.1"/>
    </source>
</evidence>
<evidence type="ECO:0000256" key="8">
    <source>
        <dbReference type="SAM" id="Phobius"/>
    </source>
</evidence>
<dbReference type="GO" id="GO:0001669">
    <property type="term" value="C:acrosomal vesicle"/>
    <property type="evidence" value="ECO:0007669"/>
    <property type="project" value="TreeGrafter"/>
</dbReference>
<keyword evidence="4" id="KW-0964">Secreted</keyword>
<evidence type="ECO:0000256" key="5">
    <source>
        <dbReference type="ARBA" id="ARBA00023180"/>
    </source>
</evidence>
<accession>A0A401SX95</accession>
<dbReference type="PANTHER" id="PTHR15443">
    <property type="entry name" value="ZONA PELLUCIDA BINDING PROTEIN SP38"/>
    <property type="match status" value="1"/>
</dbReference>
<feature type="domain" description="Ig-like" evidence="9">
    <location>
        <begin position="101"/>
        <end position="204"/>
    </location>
</feature>
<comment type="subcellular location">
    <subcellularLocation>
        <location evidence="1">Cytoplasmic vesicle</location>
        <location evidence="1">Secretory vesicle</location>
        <location evidence="1">Acrosome</location>
    </subcellularLocation>
    <subcellularLocation>
        <location evidence="2">Secreted</location>
    </subcellularLocation>
</comment>
<dbReference type="InterPro" id="IPR048805">
    <property type="entry name" value="ZPBP1/2_C"/>
</dbReference>
<evidence type="ECO:0000256" key="3">
    <source>
        <dbReference type="ARBA" id="ARBA00007196"/>
    </source>
</evidence>
<proteinExistence type="inferred from homology"/>
<dbReference type="OMA" id="CHKILPM"/>
<protein>
    <recommendedName>
        <fullName evidence="9">Ig-like domain-containing protein</fullName>
    </recommendedName>
</protein>
<feature type="transmembrane region" description="Helical" evidence="8">
    <location>
        <begin position="40"/>
        <end position="59"/>
    </location>
</feature>
<feature type="compositionally biased region" description="Polar residues" evidence="7">
    <location>
        <begin position="526"/>
        <end position="539"/>
    </location>
</feature>
<dbReference type="SMART" id="SM01411">
    <property type="entry name" value="Ephrin_rec_like"/>
    <property type="match status" value="1"/>
</dbReference>
<dbReference type="GO" id="GO:0007339">
    <property type="term" value="P:binding of sperm to zona pellucida"/>
    <property type="evidence" value="ECO:0007669"/>
    <property type="project" value="InterPro"/>
</dbReference>
<evidence type="ECO:0000313" key="11">
    <source>
        <dbReference type="Proteomes" id="UP000287033"/>
    </source>
</evidence>
<dbReference type="GO" id="GO:0001675">
    <property type="term" value="P:acrosome assembly"/>
    <property type="evidence" value="ECO:0007669"/>
    <property type="project" value="TreeGrafter"/>
</dbReference>
<keyword evidence="8" id="KW-0472">Membrane</keyword>
<evidence type="ECO:0000256" key="7">
    <source>
        <dbReference type="SAM" id="MobiDB-lite"/>
    </source>
</evidence>
<dbReference type="InterPro" id="IPR013783">
    <property type="entry name" value="Ig-like_fold"/>
</dbReference>
<evidence type="ECO:0000256" key="6">
    <source>
        <dbReference type="ARBA" id="ARBA00023329"/>
    </source>
</evidence>
<dbReference type="InterPro" id="IPR010857">
    <property type="entry name" value="Sp38-bd"/>
</dbReference>
<dbReference type="InterPro" id="IPR007110">
    <property type="entry name" value="Ig-like_dom"/>
</dbReference>
<comment type="similarity">
    <text evidence="3">Belongs to the zona pellucida-binding protein Sp38 family.</text>
</comment>
<dbReference type="GO" id="GO:0002199">
    <property type="term" value="C:zona pellucida receptor complex"/>
    <property type="evidence" value="ECO:0007669"/>
    <property type="project" value="TreeGrafter"/>
</dbReference>
<dbReference type="SUPFAM" id="SSF48726">
    <property type="entry name" value="Immunoglobulin"/>
    <property type="match status" value="1"/>
</dbReference>
<dbReference type="Gene3D" id="2.60.40.10">
    <property type="entry name" value="Immunoglobulins"/>
    <property type="match status" value="1"/>
</dbReference>
<evidence type="ECO:0000256" key="4">
    <source>
        <dbReference type="ARBA" id="ARBA00022525"/>
    </source>
</evidence>
<dbReference type="InterPro" id="IPR048806">
    <property type="entry name" value="ZPBP1/2_N"/>
</dbReference>
<evidence type="ECO:0000256" key="1">
    <source>
        <dbReference type="ARBA" id="ARBA00004218"/>
    </source>
</evidence>
<keyword evidence="11" id="KW-1185">Reference proteome</keyword>
<dbReference type="GO" id="GO:0005576">
    <property type="term" value="C:extracellular region"/>
    <property type="evidence" value="ECO:0007669"/>
    <property type="project" value="InterPro"/>
</dbReference>
<dbReference type="InterPro" id="IPR036179">
    <property type="entry name" value="Ig-like_dom_sf"/>
</dbReference>
<keyword evidence="6" id="KW-0968">Cytoplasmic vesicle</keyword>
<dbReference type="EMBL" id="BEZZ01000656">
    <property type="protein sequence ID" value="GCC35014.1"/>
    <property type="molecule type" value="Genomic_DNA"/>
</dbReference>
<dbReference type="AlphaFoldDB" id="A0A401SX95"/>
<feature type="transmembrane region" description="Helical" evidence="8">
    <location>
        <begin position="426"/>
        <end position="448"/>
    </location>
</feature>
<evidence type="ECO:0000256" key="2">
    <source>
        <dbReference type="ARBA" id="ARBA00004613"/>
    </source>
</evidence>
<name>A0A401SX95_CHIPU</name>
<keyword evidence="5" id="KW-0325">Glycoprotein</keyword>
<reference evidence="10 11" key="1">
    <citation type="journal article" date="2018" name="Nat. Ecol. Evol.">
        <title>Shark genomes provide insights into elasmobranch evolution and the origin of vertebrates.</title>
        <authorList>
            <person name="Hara Y"/>
            <person name="Yamaguchi K"/>
            <person name="Onimaru K"/>
            <person name="Kadota M"/>
            <person name="Koyanagi M"/>
            <person name="Keeley SD"/>
            <person name="Tatsumi K"/>
            <person name="Tanaka K"/>
            <person name="Motone F"/>
            <person name="Kageyama Y"/>
            <person name="Nozu R"/>
            <person name="Adachi N"/>
            <person name="Nishimura O"/>
            <person name="Nakagawa R"/>
            <person name="Tanegashima C"/>
            <person name="Kiyatake I"/>
            <person name="Matsumoto R"/>
            <person name="Murakumo K"/>
            <person name="Nishida K"/>
            <person name="Terakita A"/>
            <person name="Kuratani S"/>
            <person name="Sato K"/>
            <person name="Hyodo S Kuraku.S."/>
        </authorList>
    </citation>
    <scope>NUCLEOTIDE SEQUENCE [LARGE SCALE GENOMIC DNA]</scope>
</reference>
<keyword evidence="8" id="KW-1133">Transmembrane helix</keyword>
<organism evidence="10 11">
    <name type="scientific">Chiloscyllium punctatum</name>
    <name type="common">Brownbanded bambooshark</name>
    <name type="synonym">Hemiscyllium punctatum</name>
    <dbReference type="NCBI Taxonomy" id="137246"/>
    <lineage>
        <taxon>Eukaryota</taxon>
        <taxon>Metazoa</taxon>
        <taxon>Chordata</taxon>
        <taxon>Craniata</taxon>
        <taxon>Vertebrata</taxon>
        <taxon>Chondrichthyes</taxon>
        <taxon>Elasmobranchii</taxon>
        <taxon>Galeomorphii</taxon>
        <taxon>Galeoidea</taxon>
        <taxon>Orectolobiformes</taxon>
        <taxon>Hemiscylliidae</taxon>
        <taxon>Chiloscyllium</taxon>
    </lineage>
</organism>
<dbReference type="Pfam" id="PF20626">
    <property type="entry name" value="EGF_Sp38_C"/>
    <property type="match status" value="1"/>
</dbReference>
<dbReference type="Pfam" id="PF07354">
    <property type="entry name" value="Sp38"/>
    <property type="match status" value="1"/>
</dbReference>
<dbReference type="OrthoDB" id="9045220at2759"/>
<dbReference type="Gene3D" id="2.10.50.10">
    <property type="entry name" value="Tumor Necrosis Factor Receptor, subunit A, domain 2"/>
    <property type="match status" value="1"/>
</dbReference>
<dbReference type="PROSITE" id="PS50835">
    <property type="entry name" value="IG_LIKE"/>
    <property type="match status" value="1"/>
</dbReference>
<comment type="caution">
    <text evidence="10">The sequence shown here is derived from an EMBL/GenBank/DDBJ whole genome shotgun (WGS) entry which is preliminary data.</text>
</comment>
<keyword evidence="8" id="KW-0812">Transmembrane</keyword>
<sequence>VRARLGAMKRRVHPEEMWEPHKFMTSLHFSMPHSITSQKVFKYILMVVIIVAAVAYVSLLSSRVSDGNLYKKSSEWHFYERNSRLRRDGDSEFRGMFASLPHTSQAFSTPFTDQTVGVEGVIVPVFFHVYSIGQSLQCLTQELLSQSLVDPVFQWTGPNGLITKESQRFIFIDNGNLLFDTIYVVDSGNYTCNLTYTLDLKRISTLVRYTVYVYHNPKKSVRLEADFYTTKCNNNEITKFEKHLQKQLEDAVHDLQCEVHHWNSACHSIKPSKTPLSHIFNFQFIVFPFALGWADQCNDSQCDQQSEDRVKKAYTRIRSFIEDYPFKGKFQNIQYIANSLNGVKVDHCKPGFGKNIITSDKCVGCCVACPPGHFSARQDTICTPCAFGSFNKHYGKTECTNCPRNEATDRSGATSQQECHWIMYPWILPVASSVGTCIFLIVLLIICWKYRKSPMQRKCVQVKKGEIKQQVKTLANIIRSVDLLEQKSKLRPSEFIVRHSPKHRVGFSDDQCIALLSDTDTETCKTSGSLQSGESTCPESSLEECRSPSTSDEPCFISRNSTPQKVAAFLRHGR</sequence>